<dbReference type="EMBL" id="BLAE01000114">
    <property type="protein sequence ID" value="GES16769.1"/>
    <property type="molecule type" value="Genomic_DNA"/>
</dbReference>
<keyword evidence="1" id="KW-1133">Transmembrane helix</keyword>
<accession>A0A5M3X9D7</accession>
<keyword evidence="3" id="KW-1185">Reference proteome</keyword>
<feature type="transmembrane region" description="Helical" evidence="1">
    <location>
        <begin position="69"/>
        <end position="89"/>
    </location>
</feature>
<reference evidence="2 3" key="1">
    <citation type="submission" date="2019-10" db="EMBL/GenBank/DDBJ databases">
        <title>Whole genome shotgun sequence of Acrocarpospora macrocephala NBRC 16266.</title>
        <authorList>
            <person name="Ichikawa N."/>
            <person name="Kimura A."/>
            <person name="Kitahashi Y."/>
            <person name="Komaki H."/>
            <person name="Oguchi A."/>
        </authorList>
    </citation>
    <scope>NUCLEOTIDE SEQUENCE [LARGE SCALE GENOMIC DNA]</scope>
    <source>
        <strain evidence="2 3">NBRC 16266</strain>
    </source>
</reference>
<dbReference type="Proteomes" id="UP000331127">
    <property type="component" value="Unassembled WGS sequence"/>
</dbReference>
<evidence type="ECO:0000256" key="1">
    <source>
        <dbReference type="SAM" id="Phobius"/>
    </source>
</evidence>
<protein>
    <submittedName>
        <fullName evidence="2">Uncharacterized protein</fullName>
    </submittedName>
</protein>
<organism evidence="2 3">
    <name type="scientific">Acrocarpospora macrocephala</name>
    <dbReference type="NCBI Taxonomy" id="150177"/>
    <lineage>
        <taxon>Bacteria</taxon>
        <taxon>Bacillati</taxon>
        <taxon>Actinomycetota</taxon>
        <taxon>Actinomycetes</taxon>
        <taxon>Streptosporangiales</taxon>
        <taxon>Streptosporangiaceae</taxon>
        <taxon>Acrocarpospora</taxon>
    </lineage>
</organism>
<evidence type="ECO:0000313" key="2">
    <source>
        <dbReference type="EMBL" id="GES16769.1"/>
    </source>
</evidence>
<dbReference type="OrthoDB" id="3543754at2"/>
<gene>
    <name evidence="2" type="ORF">Amac_103670</name>
</gene>
<evidence type="ECO:0000313" key="3">
    <source>
        <dbReference type="Proteomes" id="UP000331127"/>
    </source>
</evidence>
<keyword evidence="1" id="KW-0472">Membrane</keyword>
<comment type="caution">
    <text evidence="2">The sequence shown here is derived from an EMBL/GenBank/DDBJ whole genome shotgun (WGS) entry which is preliminary data.</text>
</comment>
<dbReference type="RefSeq" id="WP_155361762.1">
    <property type="nucleotide sequence ID" value="NZ_BAAAHL010000088.1"/>
</dbReference>
<proteinExistence type="predicted"/>
<name>A0A5M3X9D7_9ACTN</name>
<keyword evidence="1" id="KW-0812">Transmembrane</keyword>
<dbReference type="AlphaFoldDB" id="A0A5M3X9D7"/>
<feature type="transmembrane region" description="Helical" evidence="1">
    <location>
        <begin position="96"/>
        <end position="115"/>
    </location>
</feature>
<sequence>MRTPFRATLTAALIAALILALDVAVIKAVLWHIDAVKRNTMFFDGDSLIRGIVDPTREQFLDEMRRRMLAAYPALALAALLLINLLFVARRRHSTWLVILQSVLVVYVAVVALYWNPSWSDAHDTSLTPPVMRLISAYGIQQPGG</sequence>